<evidence type="ECO:0000256" key="5">
    <source>
        <dbReference type="ARBA" id="ARBA00022741"/>
    </source>
</evidence>
<accession>S3BIQ9</accession>
<evidence type="ECO:0000259" key="13">
    <source>
        <dbReference type="PROSITE" id="PS50929"/>
    </source>
</evidence>
<proteinExistence type="predicted"/>
<evidence type="ECO:0000256" key="1">
    <source>
        <dbReference type="ARBA" id="ARBA00004651"/>
    </source>
</evidence>
<dbReference type="STRING" id="1203554.HMPREF1476_01262"/>
<dbReference type="Gene3D" id="1.20.1560.10">
    <property type="entry name" value="ABC transporter type 1, transmembrane domain"/>
    <property type="match status" value="1"/>
</dbReference>
<sequence>MAGSNITCRLFAAFERFKNPNLIRLAKYLPAYKGKIGLAVCCMLTAGLSSSLIATLLGRLTDAGFYQQQAWVVLAAPIGLILISLLHGGSMFGSNYLLGQVSQSILAELRRQIFHRMLHWPAETYQTNSTGLVTSKFVFEANFALSNAAKSAITLVRDSIQVAALTVVLFWHNWELAMIALVIGPFVVWLLRYISAKMKKVMSSSQANIAELLVRVKETYGAERLVKISNAYEQETSRFARLNADIKDLMIRMTKASSLGTPLTQLLCMTGIAVVLTIAMYQTQAGLLTIGEFVTFLAALLLIMPPLRHLAGLNASFVMMTVAAESLFATLDLQEEPDQGTEQLSKDIKNVVFDSVGLRYPGAERDAVESVSFAIEKGRAIALVGLSGSGKTTIVNMLPRFWNPTSGRILINGVDAQRYTLSSLRSQIAIVSQDVLMFDDTIRANITYGCPNASDEDIGRAVADAALTDFVESLPQGLDTPVGEAGDRLSGGQKQRISIARAFLKNAPILILDEPTSALDGVSEAQIKEALTRLMAGRITLIVAHRLTTIEHADQILALTDGRIVESGSWQELIERNGLFAKLCRLQGISAKGEQEDAA</sequence>
<evidence type="ECO:0000256" key="11">
    <source>
        <dbReference type="SAM" id="Phobius"/>
    </source>
</evidence>
<dbReference type="InterPro" id="IPR027417">
    <property type="entry name" value="P-loop_NTPase"/>
</dbReference>
<dbReference type="GO" id="GO:0015421">
    <property type="term" value="F:ABC-type oligopeptide transporter activity"/>
    <property type="evidence" value="ECO:0007669"/>
    <property type="project" value="TreeGrafter"/>
</dbReference>
<feature type="domain" description="ABC transmembrane type-1" evidence="13">
    <location>
        <begin position="38"/>
        <end position="319"/>
    </location>
</feature>
<dbReference type="PROSITE" id="PS50893">
    <property type="entry name" value="ABC_TRANSPORTER_2"/>
    <property type="match status" value="1"/>
</dbReference>
<dbReference type="EMBL" id="ATCF01000017">
    <property type="protein sequence ID" value="EPD99225.1"/>
    <property type="molecule type" value="Genomic_DNA"/>
</dbReference>
<dbReference type="Gene3D" id="3.40.50.300">
    <property type="entry name" value="P-loop containing nucleotide triphosphate hydrolases"/>
    <property type="match status" value="1"/>
</dbReference>
<evidence type="ECO:0000256" key="7">
    <source>
        <dbReference type="ARBA" id="ARBA00022967"/>
    </source>
</evidence>
<dbReference type="GO" id="GO:0034040">
    <property type="term" value="F:ATPase-coupled lipid transmembrane transporter activity"/>
    <property type="evidence" value="ECO:0007669"/>
    <property type="project" value="InterPro"/>
</dbReference>
<dbReference type="InterPro" id="IPR011917">
    <property type="entry name" value="ABC_transpr_lipidA"/>
</dbReference>
<gene>
    <name evidence="14" type="ORF">HMPREF1476_01262</name>
</gene>
<feature type="domain" description="ABC transporter" evidence="12">
    <location>
        <begin position="351"/>
        <end position="586"/>
    </location>
</feature>
<dbReference type="PROSITE" id="PS50929">
    <property type="entry name" value="ABC_TM1F"/>
    <property type="match status" value="1"/>
</dbReference>
<dbReference type="InterPro" id="IPR039421">
    <property type="entry name" value="Type_1_exporter"/>
</dbReference>
<reference evidence="14 15" key="1">
    <citation type="submission" date="2013-04" db="EMBL/GenBank/DDBJ databases">
        <title>The Genome Sequence of Sutterella wadsworthensis HGA0223.</title>
        <authorList>
            <consortium name="The Broad Institute Genomics Platform"/>
            <person name="Earl A."/>
            <person name="Ward D."/>
            <person name="Feldgarden M."/>
            <person name="Gevers D."/>
            <person name="Schmidt T.M."/>
            <person name="Dover J."/>
            <person name="Dai D."/>
            <person name="Walker B."/>
            <person name="Young S."/>
            <person name="Zeng Q."/>
            <person name="Gargeya S."/>
            <person name="Fitzgerald M."/>
            <person name="Haas B."/>
            <person name="Abouelleil A."/>
            <person name="Allen A.W."/>
            <person name="Alvarado L."/>
            <person name="Arachchi H.M."/>
            <person name="Berlin A.M."/>
            <person name="Chapman S.B."/>
            <person name="Gainer-Dewar J."/>
            <person name="Goldberg J."/>
            <person name="Griggs A."/>
            <person name="Gujja S."/>
            <person name="Hansen M."/>
            <person name="Howarth C."/>
            <person name="Imamovic A."/>
            <person name="Ireland A."/>
            <person name="Larimer J."/>
            <person name="McCowan C."/>
            <person name="Murphy C."/>
            <person name="Pearson M."/>
            <person name="Poon T.W."/>
            <person name="Priest M."/>
            <person name="Roberts A."/>
            <person name="Saif S."/>
            <person name="Shea T."/>
            <person name="Sisk P."/>
            <person name="Sykes S."/>
            <person name="Wortman J."/>
            <person name="Nusbaum C."/>
            <person name="Birren B."/>
        </authorList>
    </citation>
    <scope>NUCLEOTIDE SEQUENCE [LARGE SCALE GENOMIC DNA]</scope>
    <source>
        <strain evidence="14 15">HGA0223</strain>
    </source>
</reference>
<evidence type="ECO:0000256" key="4">
    <source>
        <dbReference type="ARBA" id="ARBA00022692"/>
    </source>
</evidence>
<comment type="caution">
    <text evidence="14">The sequence shown here is derived from an EMBL/GenBank/DDBJ whole genome shotgun (WGS) entry which is preliminary data.</text>
</comment>
<organism evidence="14 15">
    <name type="scientific">Sutterella wadsworthensis HGA0223</name>
    <dbReference type="NCBI Taxonomy" id="1203554"/>
    <lineage>
        <taxon>Bacteria</taxon>
        <taxon>Pseudomonadati</taxon>
        <taxon>Pseudomonadota</taxon>
        <taxon>Betaproteobacteria</taxon>
        <taxon>Burkholderiales</taxon>
        <taxon>Sutterellaceae</taxon>
        <taxon>Sutterella</taxon>
    </lineage>
</organism>
<dbReference type="AlphaFoldDB" id="S3BIQ9"/>
<keyword evidence="4 11" id="KW-0812">Transmembrane</keyword>
<dbReference type="SUPFAM" id="SSF90123">
    <property type="entry name" value="ABC transporter transmembrane region"/>
    <property type="match status" value="1"/>
</dbReference>
<keyword evidence="9" id="KW-0445">Lipid transport</keyword>
<keyword evidence="6 14" id="KW-0067">ATP-binding</keyword>
<keyword evidence="10 11" id="KW-0472">Membrane</keyword>
<keyword evidence="7" id="KW-1278">Translocase</keyword>
<dbReference type="InterPro" id="IPR011527">
    <property type="entry name" value="ABC1_TM_dom"/>
</dbReference>
<dbReference type="PANTHER" id="PTHR43394">
    <property type="entry name" value="ATP-DEPENDENT PERMEASE MDL1, MITOCHONDRIAL"/>
    <property type="match status" value="1"/>
</dbReference>
<dbReference type="PATRIC" id="fig|1203554.3.peg.1323"/>
<dbReference type="eggNOG" id="COG1132">
    <property type="taxonomic scope" value="Bacteria"/>
</dbReference>
<dbReference type="SUPFAM" id="SSF52540">
    <property type="entry name" value="P-loop containing nucleoside triphosphate hydrolases"/>
    <property type="match status" value="1"/>
</dbReference>
<dbReference type="CDD" id="cd18552">
    <property type="entry name" value="ABC_6TM_MsbA_like"/>
    <property type="match status" value="1"/>
</dbReference>
<dbReference type="GO" id="GO:0005524">
    <property type="term" value="F:ATP binding"/>
    <property type="evidence" value="ECO:0007669"/>
    <property type="project" value="UniProtKB-KW"/>
</dbReference>
<name>S3BIQ9_9BURK</name>
<dbReference type="Proteomes" id="UP000014400">
    <property type="component" value="Unassembled WGS sequence"/>
</dbReference>
<dbReference type="NCBIfam" id="TIGR02203">
    <property type="entry name" value="MsbA_lipidA"/>
    <property type="match status" value="1"/>
</dbReference>
<evidence type="ECO:0000313" key="14">
    <source>
        <dbReference type="EMBL" id="EPD99225.1"/>
    </source>
</evidence>
<dbReference type="InterPro" id="IPR003439">
    <property type="entry name" value="ABC_transporter-like_ATP-bd"/>
</dbReference>
<dbReference type="SMART" id="SM00382">
    <property type="entry name" value="AAA"/>
    <property type="match status" value="1"/>
</dbReference>
<evidence type="ECO:0000256" key="3">
    <source>
        <dbReference type="ARBA" id="ARBA00022475"/>
    </source>
</evidence>
<dbReference type="PROSITE" id="PS00211">
    <property type="entry name" value="ABC_TRANSPORTER_1"/>
    <property type="match status" value="1"/>
</dbReference>
<keyword evidence="3" id="KW-1003">Cell membrane</keyword>
<dbReference type="GO" id="GO:0005886">
    <property type="term" value="C:plasma membrane"/>
    <property type="evidence" value="ECO:0007669"/>
    <property type="project" value="UniProtKB-SubCell"/>
</dbReference>
<dbReference type="HOGENOM" id="CLU_000604_84_3_4"/>
<evidence type="ECO:0000256" key="10">
    <source>
        <dbReference type="ARBA" id="ARBA00023136"/>
    </source>
</evidence>
<evidence type="ECO:0000256" key="9">
    <source>
        <dbReference type="ARBA" id="ARBA00023055"/>
    </source>
</evidence>
<comment type="subcellular location">
    <subcellularLocation>
        <location evidence="1">Cell membrane</location>
        <topology evidence="1">Multi-pass membrane protein</topology>
    </subcellularLocation>
</comment>
<dbReference type="PANTHER" id="PTHR43394:SF1">
    <property type="entry name" value="ATP-BINDING CASSETTE SUB-FAMILY B MEMBER 10, MITOCHONDRIAL"/>
    <property type="match status" value="1"/>
</dbReference>
<feature type="transmembrane region" description="Helical" evidence="11">
    <location>
        <begin position="36"/>
        <end position="58"/>
    </location>
</feature>
<keyword evidence="2" id="KW-0813">Transport</keyword>
<feature type="transmembrane region" description="Helical" evidence="11">
    <location>
        <begin position="310"/>
        <end position="331"/>
    </location>
</feature>
<dbReference type="GO" id="GO:0016887">
    <property type="term" value="F:ATP hydrolysis activity"/>
    <property type="evidence" value="ECO:0007669"/>
    <property type="project" value="InterPro"/>
</dbReference>
<feature type="transmembrane region" description="Helical" evidence="11">
    <location>
        <begin position="70"/>
        <end position="88"/>
    </location>
</feature>
<dbReference type="FunFam" id="3.40.50.300:FF:000221">
    <property type="entry name" value="Multidrug ABC transporter ATP-binding protein"/>
    <property type="match status" value="1"/>
</dbReference>
<dbReference type="RefSeq" id="WP_005428839.1">
    <property type="nucleotide sequence ID" value="NZ_KE150480.1"/>
</dbReference>
<dbReference type="InterPro" id="IPR036640">
    <property type="entry name" value="ABC1_TM_sf"/>
</dbReference>
<dbReference type="InterPro" id="IPR017871">
    <property type="entry name" value="ABC_transporter-like_CS"/>
</dbReference>
<feature type="transmembrane region" description="Helical" evidence="11">
    <location>
        <begin position="259"/>
        <end position="279"/>
    </location>
</feature>
<evidence type="ECO:0000256" key="2">
    <source>
        <dbReference type="ARBA" id="ARBA00022448"/>
    </source>
</evidence>
<keyword evidence="15" id="KW-1185">Reference proteome</keyword>
<protein>
    <submittedName>
        <fullName evidence="14">Lipid A export permease/ATP-binding protein MsbA</fullName>
    </submittedName>
</protein>
<evidence type="ECO:0000256" key="8">
    <source>
        <dbReference type="ARBA" id="ARBA00022989"/>
    </source>
</evidence>
<keyword evidence="8 11" id="KW-1133">Transmembrane helix</keyword>
<keyword evidence="5" id="KW-0547">Nucleotide-binding</keyword>
<evidence type="ECO:0000313" key="15">
    <source>
        <dbReference type="Proteomes" id="UP000014400"/>
    </source>
</evidence>
<feature type="transmembrane region" description="Helical" evidence="11">
    <location>
        <begin position="176"/>
        <end position="194"/>
    </location>
</feature>
<dbReference type="Pfam" id="PF00664">
    <property type="entry name" value="ABC_membrane"/>
    <property type="match status" value="1"/>
</dbReference>
<evidence type="ECO:0000259" key="12">
    <source>
        <dbReference type="PROSITE" id="PS50893"/>
    </source>
</evidence>
<dbReference type="Pfam" id="PF00005">
    <property type="entry name" value="ABC_tran"/>
    <property type="match status" value="1"/>
</dbReference>
<evidence type="ECO:0000256" key="6">
    <source>
        <dbReference type="ARBA" id="ARBA00022840"/>
    </source>
</evidence>
<feature type="transmembrane region" description="Helical" evidence="11">
    <location>
        <begin position="285"/>
        <end position="303"/>
    </location>
</feature>
<dbReference type="InterPro" id="IPR003593">
    <property type="entry name" value="AAA+_ATPase"/>
</dbReference>